<dbReference type="GO" id="GO:0003677">
    <property type="term" value="F:DNA binding"/>
    <property type="evidence" value="ECO:0007669"/>
    <property type="project" value="InterPro"/>
</dbReference>
<evidence type="ECO:0000259" key="4">
    <source>
        <dbReference type="Pfam" id="PF01370"/>
    </source>
</evidence>
<sequence>MTTAGNKVIVTGASGFIGRKLCRYLSEHGFQVLRASVSKKSDIMWEPDTGRKTESKFTKSHQICRIPLTYFASLHTPPKIFISASAVGYYTAGSVCDETGAKGYGFLSDVCEEWERTVKVPESVRVCKIRLGQVLDSSGGLLQKALPSYSKGLGAVIGNGQQMMSWVSLDDTLRIIAHIIRTDSISGVVNVTAPQPVTNREFSKKLAEFCKRPLFLKIPAFLFMLLPGGMAGKFSFPMRSVWNIPTPPPSEKKFGKHPTQKPLSLLSRVIKSSTKPNDIIFDPFNGSEPSQKSYFELTRGKIDPTHWTNWAADEETGAISTFIGMPRRSNGALRIVRLDYEAYEEMAHAETKAIFENLRRQYNFLHIAVFTDWVQFRSKKSVFWLQYQLPAVKSLLKSAVLRSITSNKQFLSGKPKSRKPAGGFISPTIAGHRSDWFSLFRAISFRRKSKSGLKNKQRKY</sequence>
<dbReference type="GO" id="GO:0006777">
    <property type="term" value="P:Mo-molybdopterin cofactor biosynthetic process"/>
    <property type="evidence" value="ECO:0007669"/>
    <property type="project" value="InterPro"/>
</dbReference>
<dbReference type="SUPFAM" id="SSF53335">
    <property type="entry name" value="S-adenosyl-L-methionine-dependent methyltransferases"/>
    <property type="match status" value="1"/>
</dbReference>
<evidence type="ECO:0008006" key="8">
    <source>
        <dbReference type="Google" id="ProtNLM"/>
    </source>
</evidence>
<gene>
    <name evidence="6" type="ORF">CHS0354_002006</name>
</gene>
<keyword evidence="7" id="KW-1185">Reference proteome</keyword>
<accession>A0AAE0W6R3</accession>
<feature type="domain" description="NAD-dependent epimerase/dehydratase" evidence="4">
    <location>
        <begin position="8"/>
        <end position="48"/>
    </location>
</feature>
<feature type="domain" description="DNA methylase N-4/N-6" evidence="5">
    <location>
        <begin position="238"/>
        <end position="287"/>
    </location>
</feature>
<keyword evidence="2" id="KW-0808">Transferase</keyword>
<dbReference type="SUPFAM" id="SSF54690">
    <property type="entry name" value="Molybdopterin synthase subunit MoaE"/>
    <property type="match status" value="1"/>
</dbReference>
<dbReference type="InterPro" id="IPR002295">
    <property type="entry name" value="N4/N6-MTase_EcoPI_Mod-like"/>
</dbReference>
<reference evidence="6" key="3">
    <citation type="submission" date="2023-05" db="EMBL/GenBank/DDBJ databases">
        <authorList>
            <person name="Smith C.H."/>
        </authorList>
    </citation>
    <scope>NUCLEOTIDE SEQUENCE</scope>
    <source>
        <strain evidence="6">CHS0354</strain>
        <tissue evidence="6">Mantle</tissue>
    </source>
</reference>
<keyword evidence="1" id="KW-0489">Methyltransferase</keyword>
<dbReference type="GO" id="GO:0008170">
    <property type="term" value="F:N-methyltransferase activity"/>
    <property type="evidence" value="ECO:0007669"/>
    <property type="project" value="InterPro"/>
</dbReference>
<keyword evidence="3" id="KW-0949">S-adenosyl-L-methionine</keyword>
<dbReference type="Gene3D" id="3.40.50.150">
    <property type="entry name" value="Vaccinia Virus protein VP39"/>
    <property type="match status" value="1"/>
</dbReference>
<dbReference type="InterPro" id="IPR029063">
    <property type="entry name" value="SAM-dependent_MTases_sf"/>
</dbReference>
<dbReference type="InterPro" id="IPR001509">
    <property type="entry name" value="Epimerase_deHydtase"/>
</dbReference>
<dbReference type="InterPro" id="IPR036563">
    <property type="entry name" value="MoaE_sf"/>
</dbReference>
<evidence type="ECO:0000256" key="1">
    <source>
        <dbReference type="ARBA" id="ARBA00022603"/>
    </source>
</evidence>
<dbReference type="PRINTS" id="PR00506">
    <property type="entry name" value="D21N6MTFRASE"/>
</dbReference>
<dbReference type="GO" id="GO:0032259">
    <property type="term" value="P:methylation"/>
    <property type="evidence" value="ECO:0007669"/>
    <property type="project" value="UniProtKB-KW"/>
</dbReference>
<evidence type="ECO:0000256" key="2">
    <source>
        <dbReference type="ARBA" id="ARBA00022679"/>
    </source>
</evidence>
<reference evidence="6" key="1">
    <citation type="journal article" date="2021" name="Genome Biol. Evol.">
        <title>A High-Quality Reference Genome for a Parasitic Bivalve with Doubly Uniparental Inheritance (Bivalvia: Unionida).</title>
        <authorList>
            <person name="Smith C.H."/>
        </authorList>
    </citation>
    <scope>NUCLEOTIDE SEQUENCE</scope>
    <source>
        <strain evidence="6">CHS0354</strain>
    </source>
</reference>
<reference evidence="6" key="2">
    <citation type="journal article" date="2021" name="Genome Biol. Evol.">
        <title>Developing a high-quality reference genome for a parasitic bivalve with doubly uniparental inheritance (Bivalvia: Unionida).</title>
        <authorList>
            <person name="Smith C.H."/>
        </authorList>
    </citation>
    <scope>NUCLEOTIDE SEQUENCE</scope>
    <source>
        <strain evidence="6">CHS0354</strain>
        <tissue evidence="6">Mantle</tissue>
    </source>
</reference>
<dbReference type="AlphaFoldDB" id="A0AAE0W6R3"/>
<comment type="caution">
    <text evidence="6">The sequence shown here is derived from an EMBL/GenBank/DDBJ whole genome shotgun (WGS) entry which is preliminary data.</text>
</comment>
<name>A0AAE0W6R3_9BIVA</name>
<dbReference type="InterPro" id="IPR003448">
    <property type="entry name" value="Mopterin_biosynth_MoaE"/>
</dbReference>
<dbReference type="Pfam" id="PF01555">
    <property type="entry name" value="N6_N4_Mtase"/>
    <property type="match status" value="1"/>
</dbReference>
<dbReference type="PANTHER" id="PTHR11092">
    <property type="entry name" value="SUGAR NUCLEOTIDE EPIMERASE RELATED"/>
    <property type="match status" value="1"/>
</dbReference>
<evidence type="ECO:0000313" key="6">
    <source>
        <dbReference type="EMBL" id="KAK3604198.1"/>
    </source>
</evidence>
<protein>
    <recommendedName>
        <fullName evidence="8">TIGR01777 family protein</fullName>
    </recommendedName>
</protein>
<organism evidence="6 7">
    <name type="scientific">Potamilus streckersoni</name>
    <dbReference type="NCBI Taxonomy" id="2493646"/>
    <lineage>
        <taxon>Eukaryota</taxon>
        <taxon>Metazoa</taxon>
        <taxon>Spiralia</taxon>
        <taxon>Lophotrochozoa</taxon>
        <taxon>Mollusca</taxon>
        <taxon>Bivalvia</taxon>
        <taxon>Autobranchia</taxon>
        <taxon>Heteroconchia</taxon>
        <taxon>Palaeoheterodonta</taxon>
        <taxon>Unionida</taxon>
        <taxon>Unionoidea</taxon>
        <taxon>Unionidae</taxon>
        <taxon>Ambleminae</taxon>
        <taxon>Lampsilini</taxon>
        <taxon>Potamilus</taxon>
    </lineage>
</organism>
<dbReference type="InterPro" id="IPR002941">
    <property type="entry name" value="DNA_methylase_N4/N6"/>
</dbReference>
<proteinExistence type="predicted"/>
<dbReference type="Gene3D" id="3.40.50.720">
    <property type="entry name" value="NAD(P)-binding Rossmann-like Domain"/>
    <property type="match status" value="2"/>
</dbReference>
<dbReference type="Pfam" id="PF02391">
    <property type="entry name" value="MoaE"/>
    <property type="match status" value="1"/>
</dbReference>
<dbReference type="EMBL" id="JAEAOA010000186">
    <property type="protein sequence ID" value="KAK3604198.1"/>
    <property type="molecule type" value="Genomic_DNA"/>
</dbReference>
<evidence type="ECO:0000256" key="3">
    <source>
        <dbReference type="ARBA" id="ARBA00022691"/>
    </source>
</evidence>
<evidence type="ECO:0000313" key="7">
    <source>
        <dbReference type="Proteomes" id="UP001195483"/>
    </source>
</evidence>
<dbReference type="InterPro" id="IPR036291">
    <property type="entry name" value="NAD(P)-bd_dom_sf"/>
</dbReference>
<evidence type="ECO:0000259" key="5">
    <source>
        <dbReference type="Pfam" id="PF01555"/>
    </source>
</evidence>
<dbReference type="Proteomes" id="UP001195483">
    <property type="component" value="Unassembled WGS sequence"/>
</dbReference>
<dbReference type="PANTHER" id="PTHR11092:SF0">
    <property type="entry name" value="EPIMERASE FAMILY PROTEIN SDR39U1"/>
    <property type="match status" value="1"/>
</dbReference>
<dbReference type="Pfam" id="PF01370">
    <property type="entry name" value="Epimerase"/>
    <property type="match status" value="1"/>
</dbReference>
<dbReference type="Gene3D" id="3.90.1170.40">
    <property type="entry name" value="Molybdopterin biosynthesis MoaE subunit"/>
    <property type="match status" value="1"/>
</dbReference>
<dbReference type="SUPFAM" id="SSF51735">
    <property type="entry name" value="NAD(P)-binding Rossmann-fold domains"/>
    <property type="match status" value="1"/>
</dbReference>